<reference evidence="9" key="1">
    <citation type="submission" date="2017-04" db="EMBL/GenBank/DDBJ databases">
        <authorList>
            <person name="Varghese N."/>
            <person name="Submissions S."/>
        </authorList>
    </citation>
    <scope>NUCLEOTIDE SEQUENCE [LARGE SCALE GENOMIC DNA]</scope>
</reference>
<accession>A0A1Y6EXL0</accession>
<feature type="transmembrane region" description="Helical" evidence="5">
    <location>
        <begin position="24"/>
        <end position="45"/>
    </location>
</feature>
<evidence type="ECO:0000313" key="8">
    <source>
        <dbReference type="EMBL" id="SMQ65013.1"/>
    </source>
</evidence>
<keyword evidence="5" id="KW-0406">Ion transport</keyword>
<name>A0A1Y6EXL0_9GAMM</name>
<dbReference type="Gene3D" id="2.30.30.60">
    <property type="match status" value="1"/>
</dbReference>
<keyword evidence="5" id="KW-0813">Transport</keyword>
<keyword evidence="3 5" id="KW-1133">Transmembrane helix</keyword>
<feature type="region of interest" description="Disordered" evidence="6">
    <location>
        <begin position="285"/>
        <end position="308"/>
    </location>
</feature>
<comment type="similarity">
    <text evidence="5">Belongs to the MscS (TC 1.A.23) family.</text>
</comment>
<dbReference type="InterPro" id="IPR006685">
    <property type="entry name" value="MscS_channel_2nd"/>
</dbReference>
<gene>
    <name evidence="8" type="ORF">SAMN06297229_1160</name>
</gene>
<keyword evidence="5" id="KW-0997">Cell inner membrane</keyword>
<protein>
    <recommendedName>
        <fullName evidence="5">Small-conductance mechanosensitive channel</fullName>
    </recommendedName>
</protein>
<comment type="caution">
    <text evidence="5">Lacks conserved residue(s) required for the propagation of feature annotation.</text>
</comment>
<keyword evidence="5" id="KW-1003">Cell membrane</keyword>
<evidence type="ECO:0000256" key="1">
    <source>
        <dbReference type="ARBA" id="ARBA00004370"/>
    </source>
</evidence>
<sequence>MGILGSFQEYFNVLVERVSLSESMLRLLISSLILFTALLILRWIIRRFIRRTVKSVELRQRWLRQTRNAILLLLVLGLVLIWGNELRTLALSLVAIAVALVVATKELILCVTGTIVKNGANSFNLGDRIQVKDFRGDVIAQNMLATTILEVGPGKLTHQRTGRMIVVPNALFVSEPVINESYTHDYVLHVFTVPFKREENWRAAQQALLQATNEHCAPYLENVRAHMKRESQSRGLTSPSVEPRVSLQVPNAGEIHLIVRIPTKSENRSAIEQSILTDVFTNNDFSVKKDSGTEEKGIEKTNADNPDT</sequence>
<keyword evidence="4 5" id="KW-0472">Membrane</keyword>
<dbReference type="EMBL" id="FXWH01000001">
    <property type="protein sequence ID" value="SMQ65013.1"/>
    <property type="molecule type" value="Genomic_DNA"/>
</dbReference>
<feature type="transmembrane region" description="Helical" evidence="5">
    <location>
        <begin position="66"/>
        <end position="83"/>
    </location>
</feature>
<dbReference type="Proteomes" id="UP000194450">
    <property type="component" value="Unassembled WGS sequence"/>
</dbReference>
<proteinExistence type="inferred from homology"/>
<feature type="domain" description="Mechanosensitive ion channel MscS" evidence="7">
    <location>
        <begin position="121"/>
        <end position="181"/>
    </location>
</feature>
<keyword evidence="2 5" id="KW-0812">Transmembrane</keyword>
<dbReference type="PANTHER" id="PTHR30221">
    <property type="entry name" value="SMALL-CONDUCTANCE MECHANOSENSITIVE CHANNEL"/>
    <property type="match status" value="1"/>
</dbReference>
<evidence type="ECO:0000256" key="4">
    <source>
        <dbReference type="ARBA" id="ARBA00023136"/>
    </source>
</evidence>
<organism evidence="8 9">
    <name type="scientific">Pseudidiomarina planktonica</name>
    <dbReference type="NCBI Taxonomy" id="1323738"/>
    <lineage>
        <taxon>Bacteria</taxon>
        <taxon>Pseudomonadati</taxon>
        <taxon>Pseudomonadota</taxon>
        <taxon>Gammaproteobacteria</taxon>
        <taxon>Alteromonadales</taxon>
        <taxon>Idiomarinaceae</taxon>
        <taxon>Pseudidiomarina</taxon>
    </lineage>
</organism>
<dbReference type="OrthoDB" id="9775421at2"/>
<dbReference type="InterPro" id="IPR010920">
    <property type="entry name" value="LSM_dom_sf"/>
</dbReference>
<dbReference type="Pfam" id="PF00924">
    <property type="entry name" value="MS_channel_2nd"/>
    <property type="match status" value="1"/>
</dbReference>
<comment type="function">
    <text evidence="5">Mechanosensitive channel that participates in the regulation of osmotic pressure changes within the cell, opening in response to stretch forces in the membrane lipid bilayer, without the need for other proteins. Contributes to normal resistance to hypoosmotic shock. Forms an ion channel of 1.0 nanosiemens conductance with a slight preference for anions.</text>
</comment>
<dbReference type="InterPro" id="IPR045275">
    <property type="entry name" value="MscS_archaea/bacteria_type"/>
</dbReference>
<dbReference type="SUPFAM" id="SSF50182">
    <property type="entry name" value="Sm-like ribonucleoproteins"/>
    <property type="match status" value="1"/>
</dbReference>
<dbReference type="RefSeq" id="WP_086434265.1">
    <property type="nucleotide sequence ID" value="NZ_FXWH01000001.1"/>
</dbReference>
<evidence type="ECO:0000313" key="9">
    <source>
        <dbReference type="Proteomes" id="UP000194450"/>
    </source>
</evidence>
<evidence type="ECO:0000256" key="5">
    <source>
        <dbReference type="RuleBase" id="RU369025"/>
    </source>
</evidence>
<evidence type="ECO:0000256" key="2">
    <source>
        <dbReference type="ARBA" id="ARBA00022692"/>
    </source>
</evidence>
<feature type="transmembrane region" description="Helical" evidence="5">
    <location>
        <begin position="89"/>
        <end position="108"/>
    </location>
</feature>
<dbReference type="PANTHER" id="PTHR30221:SF1">
    <property type="entry name" value="SMALL-CONDUCTANCE MECHANOSENSITIVE CHANNEL"/>
    <property type="match status" value="1"/>
</dbReference>
<dbReference type="AlphaFoldDB" id="A0A1Y6EXL0"/>
<dbReference type="GO" id="GO:0005886">
    <property type="term" value="C:plasma membrane"/>
    <property type="evidence" value="ECO:0007669"/>
    <property type="project" value="UniProtKB-SubCell"/>
</dbReference>
<keyword evidence="9" id="KW-1185">Reference proteome</keyword>
<feature type="compositionally biased region" description="Basic and acidic residues" evidence="6">
    <location>
        <begin position="286"/>
        <end position="302"/>
    </location>
</feature>
<comment type="subunit">
    <text evidence="5">Homoheptamer.</text>
</comment>
<evidence type="ECO:0000259" key="7">
    <source>
        <dbReference type="Pfam" id="PF00924"/>
    </source>
</evidence>
<evidence type="ECO:0000256" key="6">
    <source>
        <dbReference type="SAM" id="MobiDB-lite"/>
    </source>
</evidence>
<dbReference type="GO" id="GO:0008381">
    <property type="term" value="F:mechanosensitive monoatomic ion channel activity"/>
    <property type="evidence" value="ECO:0007669"/>
    <property type="project" value="InterPro"/>
</dbReference>
<dbReference type="InterPro" id="IPR023408">
    <property type="entry name" value="MscS_beta-dom_sf"/>
</dbReference>
<keyword evidence="5" id="KW-0407">Ion channel</keyword>
<comment type="subcellular location">
    <subcellularLocation>
        <location evidence="5">Cell inner membrane</location>
        <topology evidence="5">Multi-pass membrane protein</topology>
    </subcellularLocation>
    <subcellularLocation>
        <location evidence="1">Membrane</location>
    </subcellularLocation>
</comment>
<evidence type="ECO:0000256" key="3">
    <source>
        <dbReference type="ARBA" id="ARBA00022989"/>
    </source>
</evidence>